<reference evidence="5" key="1">
    <citation type="journal article" date="2022" name="Front. Microbiol.">
        <title>Genome-based taxonomic rearrangement of Oceanobacter-related bacteria including the description of Thalassolituus hydrocarbonoclasticus sp. nov. and Thalassolituus pacificus sp. nov. and emended description of the genus Thalassolituus.</title>
        <authorList>
            <person name="Dong C."/>
            <person name="Wei L."/>
            <person name="Wang J."/>
            <person name="Lai Q."/>
            <person name="Huang Z."/>
            <person name="Shao Z."/>
        </authorList>
    </citation>
    <scope>NUCLEOTIDE SEQUENCE</scope>
    <source>
        <strain evidence="5">59MF3M-4</strain>
    </source>
</reference>
<protein>
    <submittedName>
        <fullName evidence="5">Transporter substrate-binding domain-containing protein</fullName>
    </submittedName>
</protein>
<comment type="similarity">
    <text evidence="1">Belongs to the bacterial solute-binding protein 3 family.</text>
</comment>
<dbReference type="AlphaFoldDB" id="A0A9X2WCS0"/>
<feature type="signal peptide" evidence="3">
    <location>
        <begin position="1"/>
        <end position="15"/>
    </location>
</feature>
<dbReference type="PANTHER" id="PTHR35936:SF25">
    <property type="entry name" value="ABC TRANSPORTER SUBSTRATE-BINDING PROTEIN"/>
    <property type="match status" value="1"/>
</dbReference>
<name>A0A9X2WCS0_9GAMM</name>
<evidence type="ECO:0000313" key="6">
    <source>
        <dbReference type="Proteomes" id="UP001147830"/>
    </source>
</evidence>
<accession>A0A9X2WCS0</accession>
<gene>
    <name evidence="5" type="ORF">NYR02_02540</name>
</gene>
<dbReference type="Pfam" id="PF00497">
    <property type="entry name" value="SBP_bac_3"/>
    <property type="match status" value="1"/>
</dbReference>
<feature type="chain" id="PRO_5040792424" evidence="3">
    <location>
        <begin position="16"/>
        <end position="270"/>
    </location>
</feature>
<evidence type="ECO:0000256" key="3">
    <source>
        <dbReference type="SAM" id="SignalP"/>
    </source>
</evidence>
<dbReference type="Gene3D" id="3.40.190.10">
    <property type="entry name" value="Periplasmic binding protein-like II"/>
    <property type="match status" value="2"/>
</dbReference>
<dbReference type="PANTHER" id="PTHR35936">
    <property type="entry name" value="MEMBRANE-BOUND LYTIC MUREIN TRANSGLYCOSYLASE F"/>
    <property type="match status" value="1"/>
</dbReference>
<comment type="caution">
    <text evidence="5">The sequence shown here is derived from an EMBL/GenBank/DDBJ whole genome shotgun (WGS) entry which is preliminary data.</text>
</comment>
<dbReference type="SMART" id="SM00062">
    <property type="entry name" value="PBPb"/>
    <property type="match status" value="1"/>
</dbReference>
<reference evidence="5" key="2">
    <citation type="submission" date="2022-08" db="EMBL/GenBank/DDBJ databases">
        <authorList>
            <person name="Dong C."/>
        </authorList>
    </citation>
    <scope>NUCLEOTIDE SEQUENCE</scope>
    <source>
        <strain evidence="5">59MF3M-4</strain>
    </source>
</reference>
<evidence type="ECO:0000259" key="4">
    <source>
        <dbReference type="SMART" id="SM00062"/>
    </source>
</evidence>
<sequence>MLWLALILLSPLSWAAPQAEIQVKVGIYPYPPYVEQNEQGEYEGIAISLIQLLNEHQNQYQFVAVPISPKRRYQAFKMGDYDIIFFENSAWGWEDIPVEISRPYQTDGEVYVALAEENRDQQYFADLNNKRMIGILGFHYGFAGFNADENYLRQNFHMILSWTNEKNLALLRERHGDIAVMSKAFLHRFFKDNPDAREEFLVSDRYDQRYQHSALIRPGFMPGANEINQLMDELKSNGKLLELFRPYGIRACSDISLDAQPGQMQDVCLE</sequence>
<dbReference type="EMBL" id="JAOANI010000009">
    <property type="protein sequence ID" value="MCT7357899.1"/>
    <property type="molecule type" value="Genomic_DNA"/>
</dbReference>
<dbReference type="SUPFAM" id="SSF53850">
    <property type="entry name" value="Periplasmic binding protein-like II"/>
    <property type="match status" value="1"/>
</dbReference>
<organism evidence="5 6">
    <name type="scientific">Thalassolituus pacificus</name>
    <dbReference type="NCBI Taxonomy" id="2975440"/>
    <lineage>
        <taxon>Bacteria</taxon>
        <taxon>Pseudomonadati</taxon>
        <taxon>Pseudomonadota</taxon>
        <taxon>Gammaproteobacteria</taxon>
        <taxon>Oceanospirillales</taxon>
        <taxon>Oceanospirillaceae</taxon>
        <taxon>Thalassolituus</taxon>
    </lineage>
</organism>
<feature type="domain" description="Solute-binding protein family 3/N-terminal" evidence="4">
    <location>
        <begin position="22"/>
        <end position="250"/>
    </location>
</feature>
<dbReference type="InterPro" id="IPR001638">
    <property type="entry name" value="Solute-binding_3/MltF_N"/>
</dbReference>
<evidence type="ECO:0000256" key="1">
    <source>
        <dbReference type="ARBA" id="ARBA00010333"/>
    </source>
</evidence>
<proteinExistence type="inferred from homology"/>
<keyword evidence="6" id="KW-1185">Reference proteome</keyword>
<keyword evidence="2 3" id="KW-0732">Signal</keyword>
<evidence type="ECO:0000313" key="5">
    <source>
        <dbReference type="EMBL" id="MCT7357899.1"/>
    </source>
</evidence>
<evidence type="ECO:0000256" key="2">
    <source>
        <dbReference type="ARBA" id="ARBA00022729"/>
    </source>
</evidence>
<dbReference type="RefSeq" id="WP_260974827.1">
    <property type="nucleotide sequence ID" value="NZ_JAOANI010000009.1"/>
</dbReference>
<dbReference type="Proteomes" id="UP001147830">
    <property type="component" value="Unassembled WGS sequence"/>
</dbReference>